<dbReference type="InterPro" id="IPR000056">
    <property type="entry name" value="Ribul_P_3_epim-like"/>
</dbReference>
<protein>
    <recommendedName>
        <fullName evidence="7 10">Ribulose-phosphate 3-epimerase</fullName>
        <ecNumber evidence="7 10">5.1.3.1</ecNumber>
    </recommendedName>
</protein>
<feature type="binding site" evidence="10 13">
    <location>
        <position position="33"/>
    </location>
    <ligand>
        <name>a divalent metal cation</name>
        <dbReference type="ChEBI" id="CHEBI:60240"/>
    </ligand>
</feature>
<comment type="function">
    <text evidence="10">Catalyzes the reversible epimerization of D-ribulose 5-phosphate to D-xylulose 5-phosphate.</text>
</comment>
<dbReference type="InterPro" id="IPR011060">
    <property type="entry name" value="RibuloseP-bd_barrel"/>
</dbReference>
<dbReference type="FunFam" id="3.20.20.70:FF:000004">
    <property type="entry name" value="Ribulose-phosphate 3-epimerase"/>
    <property type="match status" value="1"/>
</dbReference>
<keyword evidence="13" id="KW-0862">Zinc</keyword>
<dbReference type="PaxDb" id="665571-STHERM_c16660"/>
<dbReference type="EC" id="5.1.3.1" evidence="7 10"/>
<feature type="binding site" evidence="10 14">
    <location>
        <begin position="193"/>
        <end position="194"/>
    </location>
    <ligand>
        <name>substrate</name>
    </ligand>
</feature>
<dbReference type="NCBIfam" id="NF004076">
    <property type="entry name" value="PRK05581.1-4"/>
    <property type="match status" value="1"/>
</dbReference>
<dbReference type="HAMAP" id="MF_02227">
    <property type="entry name" value="RPE"/>
    <property type="match status" value="1"/>
</dbReference>
<comment type="cofactor">
    <cofactor evidence="5">
        <name>Fe(2+)</name>
        <dbReference type="ChEBI" id="CHEBI:29033"/>
    </cofactor>
</comment>
<dbReference type="GO" id="GO:0004750">
    <property type="term" value="F:D-ribulose-phosphate 3-epimerase activity"/>
    <property type="evidence" value="ECO:0007669"/>
    <property type="project" value="UniProtKB-UniRule"/>
</dbReference>
<comment type="cofactor">
    <cofactor evidence="2">
        <name>Mn(2+)</name>
        <dbReference type="ChEBI" id="CHEBI:29035"/>
    </cofactor>
</comment>
<dbReference type="AlphaFoldDB" id="E0RNL3"/>
<proteinExistence type="inferred from homology"/>
<evidence type="ECO:0000256" key="3">
    <source>
        <dbReference type="ARBA" id="ARBA00001941"/>
    </source>
</evidence>
<evidence type="ECO:0000256" key="5">
    <source>
        <dbReference type="ARBA" id="ARBA00001954"/>
    </source>
</evidence>
<keyword evidence="13" id="KW-0170">Cobalt</keyword>
<feature type="active site" description="Proton donor" evidence="10 12">
    <location>
        <position position="171"/>
    </location>
</feature>
<gene>
    <name evidence="10" type="primary">rpe</name>
    <name evidence="15" type="ordered locus">STHERM_c16660</name>
</gene>
<feature type="binding site" evidence="10 14">
    <location>
        <position position="65"/>
    </location>
    <ligand>
        <name>substrate</name>
    </ligand>
</feature>
<dbReference type="GO" id="GO:0006098">
    <property type="term" value="P:pentose-phosphate shunt"/>
    <property type="evidence" value="ECO:0007669"/>
    <property type="project" value="UniProtKB-UniRule"/>
</dbReference>
<feature type="binding site" evidence="10 13">
    <location>
        <position position="171"/>
    </location>
    <ligand>
        <name>a divalent metal cation</name>
        <dbReference type="ChEBI" id="CHEBI:60240"/>
    </ligand>
</feature>
<evidence type="ECO:0000256" key="11">
    <source>
        <dbReference type="PIRNR" id="PIRNR001461"/>
    </source>
</evidence>
<keyword evidence="10 11" id="KW-0119">Carbohydrate metabolism</keyword>
<dbReference type="GO" id="GO:0019323">
    <property type="term" value="P:pentose catabolic process"/>
    <property type="evidence" value="ECO:0007669"/>
    <property type="project" value="UniProtKB-UniRule"/>
</dbReference>
<dbReference type="PIRSF" id="PIRSF001461">
    <property type="entry name" value="RPE"/>
    <property type="match status" value="1"/>
</dbReference>
<dbReference type="Pfam" id="PF00834">
    <property type="entry name" value="Ribul_P_3_epim"/>
    <property type="match status" value="1"/>
</dbReference>
<feature type="binding site" evidence="10">
    <location>
        <begin position="171"/>
        <end position="173"/>
    </location>
    <ligand>
        <name>substrate</name>
    </ligand>
</feature>
<comment type="catalytic activity">
    <reaction evidence="1 10 11">
        <text>D-ribulose 5-phosphate = D-xylulose 5-phosphate</text>
        <dbReference type="Rhea" id="RHEA:13677"/>
        <dbReference type="ChEBI" id="CHEBI:57737"/>
        <dbReference type="ChEBI" id="CHEBI:58121"/>
        <dbReference type="EC" id="5.1.3.1"/>
    </reaction>
</comment>
<keyword evidence="13" id="KW-0464">Manganese</keyword>
<evidence type="ECO:0000313" key="16">
    <source>
        <dbReference type="Proteomes" id="UP000001296"/>
    </source>
</evidence>
<evidence type="ECO:0000256" key="1">
    <source>
        <dbReference type="ARBA" id="ARBA00001782"/>
    </source>
</evidence>
<evidence type="ECO:0000256" key="8">
    <source>
        <dbReference type="ARBA" id="ARBA00022723"/>
    </source>
</evidence>
<feature type="binding site" evidence="10 13">
    <location>
        <position position="65"/>
    </location>
    <ligand>
        <name>a divalent metal cation</name>
        <dbReference type="ChEBI" id="CHEBI:60240"/>
    </ligand>
</feature>
<dbReference type="CDD" id="cd00429">
    <property type="entry name" value="RPE"/>
    <property type="match status" value="1"/>
</dbReference>
<keyword evidence="8 10" id="KW-0479">Metal-binding</keyword>
<dbReference type="InterPro" id="IPR026019">
    <property type="entry name" value="Ribul_P_3_epim"/>
</dbReference>
<dbReference type="EMBL" id="CP001698">
    <property type="protein sequence ID" value="ADN02604.1"/>
    <property type="molecule type" value="Genomic_DNA"/>
</dbReference>
<evidence type="ECO:0000313" key="15">
    <source>
        <dbReference type="EMBL" id="ADN02604.1"/>
    </source>
</evidence>
<dbReference type="GO" id="GO:0046872">
    <property type="term" value="F:metal ion binding"/>
    <property type="evidence" value="ECO:0007669"/>
    <property type="project" value="UniProtKB-UniRule"/>
</dbReference>
<dbReference type="Proteomes" id="UP000001296">
    <property type="component" value="Chromosome"/>
</dbReference>
<dbReference type="RefSeq" id="WP_013314443.1">
    <property type="nucleotide sequence ID" value="NC_014484.1"/>
</dbReference>
<evidence type="ECO:0000256" key="6">
    <source>
        <dbReference type="ARBA" id="ARBA00009541"/>
    </source>
</evidence>
<dbReference type="eggNOG" id="COG0036">
    <property type="taxonomic scope" value="Bacteria"/>
</dbReference>
<dbReference type="PROSITE" id="PS01085">
    <property type="entry name" value="RIBUL_P_3_EPIMER_1"/>
    <property type="match status" value="1"/>
</dbReference>
<keyword evidence="9 10" id="KW-0413">Isomerase</keyword>
<reference key="1">
    <citation type="submission" date="2009-08" db="EMBL/GenBank/DDBJ databases">
        <title>The genome sequence of Spirochaeta thermophila DSM6192.</title>
        <authorList>
            <person name="Angelov A."/>
            <person name="Mientus M."/>
            <person name="Wittenberg S."/>
            <person name="Lehmann R."/>
            <person name="Liesegang H."/>
            <person name="Daniel R."/>
            <person name="Liebl W."/>
        </authorList>
    </citation>
    <scope>NUCLEOTIDE SEQUENCE</scope>
    <source>
        <strain>DSM 6192</strain>
    </source>
</reference>
<feature type="binding site" evidence="10 13">
    <location>
        <position position="31"/>
    </location>
    <ligand>
        <name>a divalent metal cation</name>
        <dbReference type="ChEBI" id="CHEBI:60240"/>
    </ligand>
</feature>
<name>E0RNL3_WINT6</name>
<evidence type="ECO:0000256" key="2">
    <source>
        <dbReference type="ARBA" id="ARBA00001936"/>
    </source>
</evidence>
<comment type="pathway">
    <text evidence="10">Carbohydrate degradation.</text>
</comment>
<dbReference type="PANTHER" id="PTHR11749">
    <property type="entry name" value="RIBULOSE-5-PHOSPHATE-3-EPIMERASE"/>
    <property type="match status" value="1"/>
</dbReference>
<dbReference type="Gene3D" id="3.20.20.70">
    <property type="entry name" value="Aldolase class I"/>
    <property type="match status" value="1"/>
</dbReference>
<reference evidence="15 16" key="2">
    <citation type="journal article" date="2010" name="J. Bacteriol.">
        <title>Genome sequence of the polysaccharide-degrading, thermophilic anaerobe Spirochaeta thermophila DSM 6192.</title>
        <authorList>
            <person name="Angelov A."/>
            <person name="Liebl S."/>
            <person name="Ballschmiter M."/>
            <person name="Bomeke M."/>
            <person name="Lehmann R."/>
            <person name="Liesegang H."/>
            <person name="Daniel R."/>
            <person name="Liebl W."/>
        </authorList>
    </citation>
    <scope>NUCLEOTIDE SEQUENCE [LARGE SCALE GENOMIC DNA]</scope>
    <source>
        <strain evidence="16">ATCC 49972 / DSM 6192 / RI 19.B1</strain>
    </source>
</reference>
<comment type="similarity">
    <text evidence="6 10 11">Belongs to the ribulose-phosphate 3-epimerase family.</text>
</comment>
<comment type="cofactor">
    <cofactor evidence="10 13">
        <name>a divalent metal cation</name>
        <dbReference type="ChEBI" id="CHEBI:60240"/>
    </cofactor>
    <text evidence="10 13">Binds 1 divalent metal cation per subunit.</text>
</comment>
<dbReference type="HOGENOM" id="CLU_054856_0_1_12"/>
<comment type="cofactor">
    <cofactor evidence="4">
        <name>Zn(2+)</name>
        <dbReference type="ChEBI" id="CHEBI:29105"/>
    </cofactor>
</comment>
<feature type="active site" description="Proton acceptor" evidence="10 12">
    <location>
        <position position="33"/>
    </location>
</feature>
<feature type="binding site" evidence="10 14">
    <location>
        <position position="7"/>
    </location>
    <ligand>
        <name>substrate</name>
    </ligand>
</feature>
<sequence>MYKLSASILNANFARLGDEIREVEDLIDELHLDVMDGHYVDNISFGLPVIGTLRKEFSSLVFDTHLMISHPERYWEEFIEAGSDILVFHLEATTKAFLILQRIKEKGRLAGISLNPATDVRLLEPVKDILDRVLIMTVEPGFGGQRFLTPMLRKIERARELLGDRVDIEVDGGINPTTIAEARSAGATTFVVGSSIFQSEDKRGEILRLREALAT</sequence>
<feature type="binding site" evidence="10 14">
    <location>
        <begin position="141"/>
        <end position="144"/>
    </location>
    <ligand>
        <name>substrate</name>
    </ligand>
</feature>
<comment type="cofactor">
    <cofactor evidence="3">
        <name>Co(2+)</name>
        <dbReference type="ChEBI" id="CHEBI:48828"/>
    </cofactor>
</comment>
<evidence type="ECO:0000256" key="4">
    <source>
        <dbReference type="ARBA" id="ARBA00001947"/>
    </source>
</evidence>
<dbReference type="PROSITE" id="PS01086">
    <property type="entry name" value="RIBUL_P_3_EPIMER_2"/>
    <property type="match status" value="1"/>
</dbReference>
<feature type="binding site" evidence="14">
    <location>
        <position position="173"/>
    </location>
    <ligand>
        <name>substrate</name>
    </ligand>
</feature>
<evidence type="ECO:0000256" key="10">
    <source>
        <dbReference type="HAMAP-Rule" id="MF_02227"/>
    </source>
</evidence>
<evidence type="ECO:0000256" key="13">
    <source>
        <dbReference type="PIRSR" id="PIRSR001461-2"/>
    </source>
</evidence>
<dbReference type="InterPro" id="IPR013785">
    <property type="entry name" value="Aldolase_TIM"/>
</dbReference>
<organism evidence="15 16">
    <name type="scientific">Winmispira thermophila (strain ATCC 49972 / DSM 6192 / RI 19.B1)</name>
    <name type="common">Spirochaeta thermophila</name>
    <dbReference type="NCBI Taxonomy" id="665571"/>
    <lineage>
        <taxon>Bacteria</taxon>
        <taxon>Pseudomonadati</taxon>
        <taxon>Spirochaetota</taxon>
        <taxon>Spirochaetia</taxon>
        <taxon>Winmispirales</taxon>
        <taxon>Winmispiraceae</taxon>
        <taxon>Winmispira</taxon>
    </lineage>
</organism>
<evidence type="ECO:0000256" key="12">
    <source>
        <dbReference type="PIRSR" id="PIRSR001461-1"/>
    </source>
</evidence>
<evidence type="ECO:0000256" key="9">
    <source>
        <dbReference type="ARBA" id="ARBA00023235"/>
    </source>
</evidence>
<evidence type="ECO:0000256" key="14">
    <source>
        <dbReference type="PIRSR" id="PIRSR001461-3"/>
    </source>
</evidence>
<dbReference type="SUPFAM" id="SSF51366">
    <property type="entry name" value="Ribulose-phoshate binding barrel"/>
    <property type="match status" value="1"/>
</dbReference>
<accession>E0RNL3</accession>
<dbReference type="NCBIfam" id="TIGR01163">
    <property type="entry name" value="rpe"/>
    <property type="match status" value="1"/>
</dbReference>
<dbReference type="KEGG" id="sta:STHERM_c16660"/>
<dbReference type="GO" id="GO:0005737">
    <property type="term" value="C:cytoplasm"/>
    <property type="evidence" value="ECO:0007669"/>
    <property type="project" value="UniProtKB-ARBA"/>
</dbReference>
<evidence type="ECO:0000256" key="7">
    <source>
        <dbReference type="ARBA" id="ARBA00013188"/>
    </source>
</evidence>